<sequence>MGQMLETKEQMKMMTMDMMEKIAWTDYSMRAVIELQTIYFLLLLLQSHQNHHFDPQSSTLQSDPCSVSFCLFSSASKLISAVSAATIKEIMLTVIVSSSTRQPPTIPAQTLKQKHYSSVLTAMNLTKQDSTLKMLIEIFEDLFDVDQCECVCELAGECDLVEFMKEFEGELPSDIVDDDDDDFSEFIDVGDVGMDRLLSSVLVYSVLLSNILLSYLLLLNEDSGCGDGVSIVCTYESKKVQYCDYPDCCDVDDTDDSYVLEFIDGKQDEFIIPVCGDTVYNGVIVIDPYEDVDYGCIQNGKGDSPLCWNELCIQLDGEQLEDE</sequence>
<organism evidence="1 2">
    <name type="scientific">Streblomastix strix</name>
    <dbReference type="NCBI Taxonomy" id="222440"/>
    <lineage>
        <taxon>Eukaryota</taxon>
        <taxon>Metamonada</taxon>
        <taxon>Preaxostyla</taxon>
        <taxon>Oxymonadida</taxon>
        <taxon>Streblomastigidae</taxon>
        <taxon>Streblomastix</taxon>
    </lineage>
</organism>
<comment type="caution">
    <text evidence="1">The sequence shown here is derived from an EMBL/GenBank/DDBJ whole genome shotgun (WGS) entry which is preliminary data.</text>
</comment>
<name>A0A5J4W4S2_9EUKA</name>
<reference evidence="1 2" key="1">
    <citation type="submission" date="2019-03" db="EMBL/GenBank/DDBJ databases">
        <title>Single cell metagenomics reveals metabolic interactions within the superorganism composed of flagellate Streblomastix strix and complex community of Bacteroidetes bacteria on its surface.</title>
        <authorList>
            <person name="Treitli S.C."/>
            <person name="Kolisko M."/>
            <person name="Husnik F."/>
            <person name="Keeling P."/>
            <person name="Hampl V."/>
        </authorList>
    </citation>
    <scope>NUCLEOTIDE SEQUENCE [LARGE SCALE GENOMIC DNA]</scope>
    <source>
        <strain evidence="1">ST1C</strain>
    </source>
</reference>
<proteinExistence type="predicted"/>
<protein>
    <submittedName>
        <fullName evidence="1">Uncharacterized protein</fullName>
    </submittedName>
</protein>
<dbReference type="AlphaFoldDB" id="A0A5J4W4S2"/>
<gene>
    <name evidence="1" type="ORF">EZS28_014747</name>
</gene>
<dbReference type="Proteomes" id="UP000324800">
    <property type="component" value="Unassembled WGS sequence"/>
</dbReference>
<evidence type="ECO:0000313" key="1">
    <source>
        <dbReference type="EMBL" id="KAA6389730.1"/>
    </source>
</evidence>
<accession>A0A5J4W4S2</accession>
<dbReference type="EMBL" id="SNRW01003480">
    <property type="protein sequence ID" value="KAA6389730.1"/>
    <property type="molecule type" value="Genomic_DNA"/>
</dbReference>
<evidence type="ECO:0000313" key="2">
    <source>
        <dbReference type="Proteomes" id="UP000324800"/>
    </source>
</evidence>